<evidence type="ECO:0000313" key="3">
    <source>
        <dbReference type="Proteomes" id="UP000603602"/>
    </source>
</evidence>
<organism evidence="2 3">
    <name type="scientific">Thauera sedimentorum</name>
    <dbReference type="NCBI Taxonomy" id="2767595"/>
    <lineage>
        <taxon>Bacteria</taxon>
        <taxon>Pseudomonadati</taxon>
        <taxon>Pseudomonadota</taxon>
        <taxon>Betaproteobacteria</taxon>
        <taxon>Rhodocyclales</taxon>
        <taxon>Zoogloeaceae</taxon>
        <taxon>Thauera</taxon>
    </lineage>
</organism>
<dbReference type="Proteomes" id="UP000603602">
    <property type="component" value="Unassembled WGS sequence"/>
</dbReference>
<sequence>MDRIGSLLETSVEQIDAALQARRRAAAELSESLSLLETQYQLRAMARGLRTKFRRSFEDSFRRRTEPAPAGDADADESCLLPAFGLSTPADIEVAPEVIELSAPLIEATSAELAELRPRVAWLTGHETLDDKHDPLGPVAICEAVLELCSELAGAAENRALIKQMLMDSVRTALAALFAETSAQLAASNVPPTAGRSPAPAGDLLTSGGDSMEATTEPAAPQQPSRPAPAHSGTALQQALAGSPPGAATLSLQGRDFPLTHGTDALENILRNLLTAGIGERLDDDERMIVDVVASLFDYLFDSASIPRPIKLLLARLQLPILRLALADHDFFADRQHPARRLLNLLALAGATWDGEITPDSALHREASRLIVDIERHSARDSGVFARARQTLETWLAEQERMADERAATLTDKLVQRERVQIATREAEAVVAPIRADSTLPESLRQFAGGTWVKVLTHAQQAGGSNGPAWREATAALQDLVWSVQPKYDTAERARLARLLKPLLETMRACMDRAGIDSETRDAFFTELVRLHAAAVKAGMSGAPARQVAYRGDAEPEPDPGGEFEVDMLGRGDWIELREQDGSVRRVRLTWISPARTLYLFANRQGQRAVALTREELARRFTTGEATAAGEDTLLGRIVDDALDRHGNES</sequence>
<gene>
    <name evidence="2" type="ORF">IFO67_11650</name>
</gene>
<keyword evidence="3" id="KW-1185">Reference proteome</keyword>
<feature type="compositionally biased region" description="Low complexity" evidence="1">
    <location>
        <begin position="218"/>
        <end position="230"/>
    </location>
</feature>
<evidence type="ECO:0000256" key="1">
    <source>
        <dbReference type="SAM" id="MobiDB-lite"/>
    </source>
</evidence>
<proteinExistence type="predicted"/>
<dbReference type="Pfam" id="PF07793">
    <property type="entry name" value="DUF1631"/>
    <property type="match status" value="1"/>
</dbReference>
<accession>A0ABR9BDH0</accession>
<protein>
    <submittedName>
        <fullName evidence="2">DUF1631 family protein</fullName>
    </submittedName>
</protein>
<comment type="caution">
    <text evidence="2">The sequence shown here is derived from an EMBL/GenBank/DDBJ whole genome shotgun (WGS) entry which is preliminary data.</text>
</comment>
<name>A0ABR9BDH0_9RHOO</name>
<reference evidence="3" key="1">
    <citation type="submission" date="2023-07" db="EMBL/GenBank/DDBJ databases">
        <title>Thauera sp. CAU 1555 isolated from sand of Yaerae Beach.</title>
        <authorList>
            <person name="Kim W."/>
        </authorList>
    </citation>
    <scope>NUCLEOTIDE SEQUENCE [LARGE SCALE GENOMIC DNA]</scope>
    <source>
        <strain evidence="3">CAU 1555</strain>
    </source>
</reference>
<evidence type="ECO:0000313" key="2">
    <source>
        <dbReference type="EMBL" id="MBD8503540.1"/>
    </source>
</evidence>
<feature type="region of interest" description="Disordered" evidence="1">
    <location>
        <begin position="188"/>
        <end position="254"/>
    </location>
</feature>
<dbReference type="EMBL" id="JACYTO010000002">
    <property type="protein sequence ID" value="MBD8503540.1"/>
    <property type="molecule type" value="Genomic_DNA"/>
</dbReference>
<dbReference type="InterPro" id="IPR012434">
    <property type="entry name" value="DUF1631"/>
</dbReference>